<protein>
    <submittedName>
        <fullName evidence="1">Winged helix DNA-binding domain-containing protein</fullName>
    </submittedName>
</protein>
<dbReference type="EMBL" id="BAAARV010000071">
    <property type="protein sequence ID" value="GAA2371583.1"/>
    <property type="molecule type" value="Genomic_DNA"/>
</dbReference>
<dbReference type="RefSeq" id="WP_344617187.1">
    <property type="nucleotide sequence ID" value="NZ_BAAARV010000071.1"/>
</dbReference>
<evidence type="ECO:0000313" key="1">
    <source>
        <dbReference type="EMBL" id="GAA2371583.1"/>
    </source>
</evidence>
<name>A0ABN3H7M9_9ACTN</name>
<gene>
    <name evidence="1" type="ORF">GCM10010170_073210</name>
</gene>
<dbReference type="InterPro" id="IPR009351">
    <property type="entry name" value="AlkZ-like"/>
</dbReference>
<comment type="caution">
    <text evidence="1">The sequence shown here is derived from an EMBL/GenBank/DDBJ whole genome shotgun (WGS) entry which is preliminary data.</text>
</comment>
<dbReference type="GO" id="GO:0003677">
    <property type="term" value="F:DNA binding"/>
    <property type="evidence" value="ECO:0007669"/>
    <property type="project" value="UniProtKB-KW"/>
</dbReference>
<evidence type="ECO:0000313" key="2">
    <source>
        <dbReference type="Proteomes" id="UP001501444"/>
    </source>
</evidence>
<dbReference type="PANTHER" id="PTHR38479:SF2">
    <property type="entry name" value="WINGED HELIX DNA-BINDING DOMAIN-CONTAINING PROTEIN"/>
    <property type="match status" value="1"/>
</dbReference>
<proteinExistence type="predicted"/>
<sequence length="368" mass="40012">MDLSPRRLNRATLARQMLLERAPIGAAEGVRRAVALQAQQPASPYLALWNRLAAFDPAELDAAYADRSVVRATLMRIAMHTVTAEDYPAFHHALRRTLRGPRLGDPRFTASGLSAADADALVPRLLEYAASPQAGAELQRRLGEWAGVEHPGVWWAIRTFAPLWHAPAGPPWSFGTKPNFVAAPHAGSIDDTAVPHLIRRYLTGFGPATPGDIAQFGLLPRSVVREALAAMEGELQRPGAGLVDVAGAPLPDEDVPAPPRLLPMWDSVLLAYEDRGRVLPPQHRALVTRRNGDVLPTVLVDGYVAGVWRATERGIEVTAFEPLPAAAWDGLEAEAAALTTFLAGREPLVYARYGHWWDKLPPAETRVL</sequence>
<keyword evidence="1" id="KW-0238">DNA-binding</keyword>
<accession>A0ABN3H7M9</accession>
<dbReference type="PANTHER" id="PTHR38479">
    <property type="entry name" value="LMO0824 PROTEIN"/>
    <property type="match status" value="1"/>
</dbReference>
<reference evidence="1 2" key="1">
    <citation type="journal article" date="2019" name="Int. J. Syst. Evol. Microbiol.">
        <title>The Global Catalogue of Microorganisms (GCM) 10K type strain sequencing project: providing services to taxonomists for standard genome sequencing and annotation.</title>
        <authorList>
            <consortium name="The Broad Institute Genomics Platform"/>
            <consortium name="The Broad Institute Genome Sequencing Center for Infectious Disease"/>
            <person name="Wu L."/>
            <person name="Ma J."/>
        </authorList>
    </citation>
    <scope>NUCLEOTIDE SEQUENCE [LARGE SCALE GENOMIC DNA]</scope>
    <source>
        <strain evidence="1 2">JCM 3272</strain>
    </source>
</reference>
<organism evidence="1 2">
    <name type="scientific">Dactylosporangium salmoneum</name>
    <dbReference type="NCBI Taxonomy" id="53361"/>
    <lineage>
        <taxon>Bacteria</taxon>
        <taxon>Bacillati</taxon>
        <taxon>Actinomycetota</taxon>
        <taxon>Actinomycetes</taxon>
        <taxon>Micromonosporales</taxon>
        <taxon>Micromonosporaceae</taxon>
        <taxon>Dactylosporangium</taxon>
    </lineage>
</organism>
<dbReference type="Pfam" id="PF06224">
    <property type="entry name" value="AlkZ-like"/>
    <property type="match status" value="1"/>
</dbReference>
<dbReference type="Proteomes" id="UP001501444">
    <property type="component" value="Unassembled WGS sequence"/>
</dbReference>
<keyword evidence="2" id="KW-1185">Reference proteome</keyword>